<comment type="caution">
    <text evidence="4">The sequence shown here is derived from an EMBL/GenBank/DDBJ whole genome shotgun (WGS) entry which is preliminary data.</text>
</comment>
<organism evidence="4 5">
    <name type="scientific">Escherichia coli</name>
    <dbReference type="NCBI Taxonomy" id="562"/>
    <lineage>
        <taxon>Bacteria</taxon>
        <taxon>Pseudomonadati</taxon>
        <taxon>Pseudomonadota</taxon>
        <taxon>Gammaproteobacteria</taxon>
        <taxon>Enterobacterales</taxon>
        <taxon>Enterobacteriaceae</taxon>
        <taxon>Escherichia</taxon>
    </lineage>
</organism>
<evidence type="ECO:0000313" key="4">
    <source>
        <dbReference type="EMBL" id="MXJ08920.1"/>
    </source>
</evidence>
<dbReference type="SUPFAM" id="SSF52980">
    <property type="entry name" value="Restriction endonuclease-like"/>
    <property type="match status" value="1"/>
</dbReference>
<keyword evidence="3" id="KW-0378">Hydrolase</keyword>
<protein>
    <submittedName>
        <fullName evidence="4">DNA mismatch repair protein MutH</fullName>
    </submittedName>
</protein>
<dbReference type="GO" id="GO:0004519">
    <property type="term" value="F:endonuclease activity"/>
    <property type="evidence" value="ECO:0007669"/>
    <property type="project" value="UniProtKB-KW"/>
</dbReference>
<keyword evidence="1" id="KW-0540">Nuclease</keyword>
<evidence type="ECO:0000256" key="3">
    <source>
        <dbReference type="ARBA" id="ARBA00022801"/>
    </source>
</evidence>
<accession>A0A6N8QG40</accession>
<dbReference type="GO" id="GO:0003677">
    <property type="term" value="F:DNA binding"/>
    <property type="evidence" value="ECO:0007669"/>
    <property type="project" value="InterPro"/>
</dbReference>
<gene>
    <name evidence="4" type="ORF">GRW24_10575</name>
</gene>
<dbReference type="Proteomes" id="UP000447081">
    <property type="component" value="Unassembled WGS sequence"/>
</dbReference>
<dbReference type="AlphaFoldDB" id="A0A6N8QG40"/>
<reference evidence="4 5" key="1">
    <citation type="submission" date="2019-12" db="EMBL/GenBank/DDBJ databases">
        <title>Enteriobacteria Tanzani isolates_10434.</title>
        <authorList>
            <person name="Subbiah M."/>
            <person name="Call D."/>
        </authorList>
    </citation>
    <scope>NUCLEOTIDE SEQUENCE [LARGE SCALE GENOMIC DNA]</scope>
    <source>
        <strain evidence="4 5">10434wG3</strain>
    </source>
</reference>
<dbReference type="GO" id="GO:0016787">
    <property type="term" value="F:hydrolase activity"/>
    <property type="evidence" value="ECO:0007669"/>
    <property type="project" value="UniProtKB-KW"/>
</dbReference>
<dbReference type="EMBL" id="WUIG01000157">
    <property type="protein sequence ID" value="MXJ08920.1"/>
    <property type="molecule type" value="Genomic_DNA"/>
</dbReference>
<keyword evidence="2" id="KW-0255">Endonuclease</keyword>
<evidence type="ECO:0000256" key="2">
    <source>
        <dbReference type="ARBA" id="ARBA00022759"/>
    </source>
</evidence>
<dbReference type="InterPro" id="IPR011335">
    <property type="entry name" value="Restrct_endonuc-II-like"/>
</dbReference>
<dbReference type="Gene3D" id="3.40.600.10">
    <property type="entry name" value="DNA mismatch repair MutH/Restriction endonuclease, type II"/>
    <property type="match status" value="1"/>
</dbReference>
<feature type="non-terminal residue" evidence="4">
    <location>
        <position position="1"/>
    </location>
</feature>
<dbReference type="InterPro" id="IPR037057">
    <property type="entry name" value="DNA_rep_MutH/T2_RE_sf"/>
</dbReference>
<evidence type="ECO:0000313" key="5">
    <source>
        <dbReference type="Proteomes" id="UP000447081"/>
    </source>
</evidence>
<name>A0A6N8QG40_ECOLX</name>
<evidence type="ECO:0000256" key="1">
    <source>
        <dbReference type="ARBA" id="ARBA00022722"/>
    </source>
</evidence>
<proteinExistence type="predicted"/>
<sequence>PKAANAKALTEAIGARGERILTLPRGFYLKKNFTSALLARHFLIQ</sequence>